<organism evidence="2 3">
    <name type="scientific">Heterodermia speciosa</name>
    <dbReference type="NCBI Taxonomy" id="116794"/>
    <lineage>
        <taxon>Eukaryota</taxon>
        <taxon>Fungi</taxon>
        <taxon>Dikarya</taxon>
        <taxon>Ascomycota</taxon>
        <taxon>Pezizomycotina</taxon>
        <taxon>Lecanoromycetes</taxon>
        <taxon>OSLEUM clade</taxon>
        <taxon>Lecanoromycetidae</taxon>
        <taxon>Caliciales</taxon>
        <taxon>Physciaceae</taxon>
        <taxon>Heterodermia</taxon>
    </lineage>
</organism>
<dbReference type="Proteomes" id="UP000664521">
    <property type="component" value="Unassembled WGS sequence"/>
</dbReference>
<reference evidence="2" key="1">
    <citation type="submission" date="2021-03" db="EMBL/GenBank/DDBJ databases">
        <authorList>
            <person name="Tagirdzhanova G."/>
        </authorList>
    </citation>
    <scope>NUCLEOTIDE SEQUENCE</scope>
</reference>
<accession>A0A8H3ETQ0</accession>
<protein>
    <recommendedName>
        <fullName evidence="4">Effector protein</fullName>
    </recommendedName>
</protein>
<evidence type="ECO:0000256" key="1">
    <source>
        <dbReference type="SAM" id="SignalP"/>
    </source>
</evidence>
<feature type="chain" id="PRO_5034133885" description="Effector protein" evidence="1">
    <location>
        <begin position="20"/>
        <end position="297"/>
    </location>
</feature>
<keyword evidence="3" id="KW-1185">Reference proteome</keyword>
<keyword evidence="1" id="KW-0732">Signal</keyword>
<sequence length="297" mass="31900">MLSLTLAYLFLQCLRGAVGSPLQPSAGASINQQSNISVAARMQTQCDGARFGHNPDLADCRLALTRIPVARTKLTFMDRTKEPSEPRPDQKIEGLPFRVMGPEARCYVQVVLSDAVESGSASMGEIDHAASELVTRCAWERNSGGIATNIGGDNNLAIILGTYEPSIRCQGTIVNKVHCPAILWGMPAGTERQLFHPGTDPSGQVSLPIVIRSYGGECAMRIFTARNSDFTSWYKIWEAALAVYYACVRDGRGGIHSGLGEAHNLYLAMSGSVRAASGILDLAMEVGGNSSSLKNMY</sequence>
<evidence type="ECO:0008006" key="4">
    <source>
        <dbReference type="Google" id="ProtNLM"/>
    </source>
</evidence>
<name>A0A8H3ETQ0_9LECA</name>
<gene>
    <name evidence="2" type="ORF">HETSPECPRED_009654</name>
</gene>
<proteinExistence type="predicted"/>
<evidence type="ECO:0000313" key="3">
    <source>
        <dbReference type="Proteomes" id="UP000664521"/>
    </source>
</evidence>
<dbReference type="EMBL" id="CAJPDS010000008">
    <property type="protein sequence ID" value="CAF9910213.1"/>
    <property type="molecule type" value="Genomic_DNA"/>
</dbReference>
<dbReference type="AlphaFoldDB" id="A0A8H3ETQ0"/>
<dbReference type="OrthoDB" id="5387767at2759"/>
<feature type="signal peptide" evidence="1">
    <location>
        <begin position="1"/>
        <end position="19"/>
    </location>
</feature>
<evidence type="ECO:0000313" key="2">
    <source>
        <dbReference type="EMBL" id="CAF9910213.1"/>
    </source>
</evidence>
<comment type="caution">
    <text evidence="2">The sequence shown here is derived from an EMBL/GenBank/DDBJ whole genome shotgun (WGS) entry which is preliminary data.</text>
</comment>